<proteinExistence type="predicted"/>
<evidence type="ECO:0000313" key="3">
    <source>
        <dbReference type="Proteomes" id="UP000321720"/>
    </source>
</evidence>
<gene>
    <name evidence="2" type="ORF">CCO02nite_27840</name>
</gene>
<dbReference type="Proteomes" id="UP000321720">
    <property type="component" value="Unassembled WGS sequence"/>
</dbReference>
<protein>
    <submittedName>
        <fullName evidence="2">Uncharacterized protein</fullName>
    </submittedName>
</protein>
<feature type="region of interest" description="Disordered" evidence="1">
    <location>
        <begin position="22"/>
        <end position="55"/>
    </location>
</feature>
<evidence type="ECO:0000256" key="1">
    <source>
        <dbReference type="SAM" id="MobiDB-lite"/>
    </source>
</evidence>
<feature type="region of interest" description="Disordered" evidence="1">
    <location>
        <begin position="146"/>
        <end position="170"/>
    </location>
</feature>
<dbReference type="PANTHER" id="PTHR36456:SF1">
    <property type="entry name" value="UPF0232 PROTEIN SCO3875"/>
    <property type="match status" value="1"/>
</dbReference>
<keyword evidence="3" id="KW-1185">Reference proteome</keyword>
<dbReference type="PANTHER" id="PTHR36456">
    <property type="entry name" value="UPF0232 PROTEIN SCO3875"/>
    <property type="match status" value="1"/>
</dbReference>
<organism evidence="2 3">
    <name type="scientific">Cellulomonas composti</name>
    <dbReference type="NCBI Taxonomy" id="266130"/>
    <lineage>
        <taxon>Bacteria</taxon>
        <taxon>Bacillati</taxon>
        <taxon>Actinomycetota</taxon>
        <taxon>Actinomycetes</taxon>
        <taxon>Micrococcales</taxon>
        <taxon>Cellulomonadaceae</taxon>
        <taxon>Cellulomonas</taxon>
    </lineage>
</organism>
<sequence>MREIVELTPERQVVAAALGRARESARRRGLRPGDPARRRPTEVQLGGSHQGARDPQTVGDALSTFVGQFGWSPGITGGSIKGRWAELLGEDVAGHTQYVSFESGVLTMKADSTSWAANLRGFLLPTMLRVLGEKLGEGVVAQIEIQGPGGPGFGRGPRSVKGRGPRDTYG</sequence>
<dbReference type="RefSeq" id="WP_246117558.1">
    <property type="nucleotide sequence ID" value="NZ_BJWG01000014.1"/>
</dbReference>
<dbReference type="EMBL" id="BJWG01000014">
    <property type="protein sequence ID" value="GEL96126.1"/>
    <property type="molecule type" value="Genomic_DNA"/>
</dbReference>
<dbReference type="AlphaFoldDB" id="A0A511JDV8"/>
<name>A0A511JDV8_9CELL</name>
<dbReference type="Pfam" id="PF05258">
    <property type="entry name" value="DciA"/>
    <property type="match status" value="1"/>
</dbReference>
<evidence type="ECO:0000313" key="2">
    <source>
        <dbReference type="EMBL" id="GEL96126.1"/>
    </source>
</evidence>
<dbReference type="InterPro" id="IPR007922">
    <property type="entry name" value="DciA-like"/>
</dbReference>
<accession>A0A511JDV8</accession>
<reference evidence="2 3" key="1">
    <citation type="submission" date="2019-07" db="EMBL/GenBank/DDBJ databases">
        <title>Whole genome shotgun sequence of Cellulomonas composti NBRC 100758.</title>
        <authorList>
            <person name="Hosoyama A."/>
            <person name="Uohara A."/>
            <person name="Ohji S."/>
            <person name="Ichikawa N."/>
        </authorList>
    </citation>
    <scope>NUCLEOTIDE SEQUENCE [LARGE SCALE GENOMIC DNA]</scope>
    <source>
        <strain evidence="2 3">NBRC 100758</strain>
    </source>
</reference>
<comment type="caution">
    <text evidence="2">The sequence shown here is derived from an EMBL/GenBank/DDBJ whole genome shotgun (WGS) entry which is preliminary data.</text>
</comment>